<keyword evidence="3" id="KW-1185">Reference proteome</keyword>
<dbReference type="EMBL" id="CAUJNA010003228">
    <property type="protein sequence ID" value="CAJ1396355.1"/>
    <property type="molecule type" value="Genomic_DNA"/>
</dbReference>
<organism evidence="2 3">
    <name type="scientific">Effrenium voratum</name>
    <dbReference type="NCBI Taxonomy" id="2562239"/>
    <lineage>
        <taxon>Eukaryota</taxon>
        <taxon>Sar</taxon>
        <taxon>Alveolata</taxon>
        <taxon>Dinophyceae</taxon>
        <taxon>Suessiales</taxon>
        <taxon>Symbiodiniaceae</taxon>
        <taxon>Effrenium</taxon>
    </lineage>
</organism>
<reference evidence="2" key="1">
    <citation type="submission" date="2023-08" db="EMBL/GenBank/DDBJ databases">
        <authorList>
            <person name="Chen Y."/>
            <person name="Shah S."/>
            <person name="Dougan E. K."/>
            <person name="Thang M."/>
            <person name="Chan C."/>
        </authorList>
    </citation>
    <scope>NUCLEOTIDE SEQUENCE</scope>
</reference>
<evidence type="ECO:0000313" key="2">
    <source>
        <dbReference type="EMBL" id="CAJ1396355.1"/>
    </source>
</evidence>
<name>A0AA36IYL1_9DINO</name>
<gene>
    <name evidence="2" type="ORF">EVOR1521_LOCUS20609</name>
</gene>
<dbReference type="InterPro" id="IPR036028">
    <property type="entry name" value="SH3-like_dom_sf"/>
</dbReference>
<comment type="caution">
    <text evidence="2">The sequence shown here is derived from an EMBL/GenBank/DDBJ whole genome shotgun (WGS) entry which is preliminary data.</text>
</comment>
<sequence>MTFNDSVTSPPLIRPEERPLKPIKIYEIRPRADAKPELEQLPDEFSRAEWVQFTSIRMPGGITITEWKAPEFKGEQRVAPRFPAQGDGFNGAAGARMGGKVHMRTRGGSDDNNKRSGGPRPLKQEVNENKTRYFYGTIQEFKDNLALKLGDTGTFQEFNDQKRVTWTASAELGTKIEFREINKQVTITGKEGSVRHMLSTMGFLSYEPPAGYAASETGSRARTSVAGSKAPSKVFESNTRAKPSSIAALSAVKEAPRSNRPSALMEVPYEREVCDELLEVYESELVLRLGDIVDVTEDPHMESDNLERWVFGKNRNTGEQGWFSLAFTRAVGQGA</sequence>
<dbReference type="SUPFAM" id="SSF50044">
    <property type="entry name" value="SH3-domain"/>
    <property type="match status" value="1"/>
</dbReference>
<dbReference type="AlphaFoldDB" id="A0AA36IYL1"/>
<dbReference type="Gene3D" id="2.30.30.40">
    <property type="entry name" value="SH3 Domains"/>
    <property type="match status" value="1"/>
</dbReference>
<proteinExistence type="predicted"/>
<feature type="region of interest" description="Disordered" evidence="1">
    <location>
        <begin position="91"/>
        <end position="127"/>
    </location>
</feature>
<evidence type="ECO:0000256" key="1">
    <source>
        <dbReference type="SAM" id="MobiDB-lite"/>
    </source>
</evidence>
<protein>
    <submittedName>
        <fullName evidence="2">Uncharacterized protein</fullName>
    </submittedName>
</protein>
<dbReference type="Proteomes" id="UP001178507">
    <property type="component" value="Unassembled WGS sequence"/>
</dbReference>
<evidence type="ECO:0000313" key="3">
    <source>
        <dbReference type="Proteomes" id="UP001178507"/>
    </source>
</evidence>
<accession>A0AA36IYL1</accession>